<sequence>MHMPGNGCTALSRIGSGLEVRGKYPSTSGMSTSYPSDIDFRLVQVTHKTRVPKCAAFSLSLLQQETDRRPLCLHTLPPPGTPVEDIEKTITTSKTNPDKNAVGRLISVAEIIKRNFTGDGGSRPSKRQKTDPNDSAQVSSNELHQYNQYGSLENLILERSKSAELSESQKKASLMARQDKIMQEFLSEERKRPRQSHTPWLKIYLSRTEIQSLANLPNVFYQQPSMATEAPTNDTMTLSGLSALGSTLVNPQEEILEEEQDIAPV</sequence>
<feature type="compositionally biased region" description="Polar residues" evidence="1">
    <location>
        <begin position="133"/>
        <end position="143"/>
    </location>
</feature>
<dbReference type="Proteomes" id="UP000324748">
    <property type="component" value="Unassembled WGS sequence"/>
</dbReference>
<accession>A0A5B0QIZ0</accession>
<dbReference type="AlphaFoldDB" id="A0A5B0QIZ0"/>
<name>A0A5B0QIZ0_PUCGR</name>
<evidence type="ECO:0000313" key="3">
    <source>
        <dbReference type="Proteomes" id="UP000324748"/>
    </source>
</evidence>
<gene>
    <name evidence="2" type="ORF">PGT21_027140</name>
</gene>
<proteinExistence type="predicted"/>
<reference evidence="2 3" key="1">
    <citation type="submission" date="2019-05" db="EMBL/GenBank/DDBJ databases">
        <title>Emergence of the Ug99 lineage of the wheat stem rust pathogen through somatic hybridization.</title>
        <authorList>
            <person name="Li F."/>
            <person name="Upadhyaya N.M."/>
            <person name="Sperschneider J."/>
            <person name="Matny O."/>
            <person name="Nguyen-Phuc H."/>
            <person name="Mago R."/>
            <person name="Raley C."/>
            <person name="Miller M.E."/>
            <person name="Silverstein K.A.T."/>
            <person name="Henningsen E."/>
            <person name="Hirsch C.D."/>
            <person name="Visser B."/>
            <person name="Pretorius Z.A."/>
            <person name="Steffenson B.J."/>
            <person name="Schwessinger B."/>
            <person name="Dodds P.N."/>
            <person name="Figueroa M."/>
        </authorList>
    </citation>
    <scope>NUCLEOTIDE SEQUENCE [LARGE SCALE GENOMIC DNA]</scope>
    <source>
        <strain evidence="2">21-0</strain>
    </source>
</reference>
<evidence type="ECO:0000256" key="1">
    <source>
        <dbReference type="SAM" id="MobiDB-lite"/>
    </source>
</evidence>
<comment type="caution">
    <text evidence="2">The sequence shown here is derived from an EMBL/GenBank/DDBJ whole genome shotgun (WGS) entry which is preliminary data.</text>
</comment>
<protein>
    <submittedName>
        <fullName evidence="2">Uncharacterized protein</fullName>
    </submittedName>
</protein>
<dbReference type="OrthoDB" id="424402at2759"/>
<dbReference type="OMA" id="MSACKWG"/>
<evidence type="ECO:0000313" key="2">
    <source>
        <dbReference type="EMBL" id="KAA1113281.1"/>
    </source>
</evidence>
<feature type="region of interest" description="Disordered" evidence="1">
    <location>
        <begin position="116"/>
        <end position="143"/>
    </location>
</feature>
<dbReference type="EMBL" id="VSWC01000015">
    <property type="protein sequence ID" value="KAA1113281.1"/>
    <property type="molecule type" value="Genomic_DNA"/>
</dbReference>
<keyword evidence="3" id="KW-1185">Reference proteome</keyword>
<organism evidence="2 3">
    <name type="scientific">Puccinia graminis f. sp. tritici</name>
    <dbReference type="NCBI Taxonomy" id="56615"/>
    <lineage>
        <taxon>Eukaryota</taxon>
        <taxon>Fungi</taxon>
        <taxon>Dikarya</taxon>
        <taxon>Basidiomycota</taxon>
        <taxon>Pucciniomycotina</taxon>
        <taxon>Pucciniomycetes</taxon>
        <taxon>Pucciniales</taxon>
        <taxon>Pucciniaceae</taxon>
        <taxon>Puccinia</taxon>
    </lineage>
</organism>